<feature type="domain" description="CCHC-type" evidence="2">
    <location>
        <begin position="55"/>
        <end position="68"/>
    </location>
</feature>
<protein>
    <recommendedName>
        <fullName evidence="2">CCHC-type domain-containing protein</fullName>
    </recommendedName>
</protein>
<dbReference type="PANTHER" id="PTHR33325:SF12">
    <property type="entry name" value="ZINC FINGER, CCHC-TYPE-RELATED"/>
    <property type="match status" value="1"/>
</dbReference>
<comment type="caution">
    <text evidence="3">The sequence shown here is derived from an EMBL/GenBank/DDBJ whole genome shotgun (WGS) entry which is preliminary data.</text>
</comment>
<evidence type="ECO:0000256" key="1">
    <source>
        <dbReference type="PROSITE-ProRule" id="PRU00047"/>
    </source>
</evidence>
<evidence type="ECO:0000313" key="4">
    <source>
        <dbReference type="Proteomes" id="UP000235145"/>
    </source>
</evidence>
<dbReference type="PROSITE" id="PS50158">
    <property type="entry name" value="ZF_CCHC"/>
    <property type="match status" value="1"/>
</dbReference>
<keyword evidence="1" id="KW-0863">Zinc-finger</keyword>
<evidence type="ECO:0000259" key="2">
    <source>
        <dbReference type="PROSITE" id="PS50158"/>
    </source>
</evidence>
<keyword evidence="4" id="KW-1185">Reference proteome</keyword>
<evidence type="ECO:0000313" key="3">
    <source>
        <dbReference type="EMBL" id="KAJ0200159.1"/>
    </source>
</evidence>
<accession>A0A9R1V763</accession>
<dbReference type="Proteomes" id="UP000235145">
    <property type="component" value="Unassembled WGS sequence"/>
</dbReference>
<keyword evidence="1" id="KW-0479">Metal-binding</keyword>
<keyword evidence="1" id="KW-0862">Zinc</keyword>
<dbReference type="GO" id="GO:0008270">
    <property type="term" value="F:zinc ion binding"/>
    <property type="evidence" value="ECO:0007669"/>
    <property type="project" value="UniProtKB-KW"/>
</dbReference>
<dbReference type="InterPro" id="IPR001878">
    <property type="entry name" value="Znf_CCHC"/>
</dbReference>
<name>A0A9R1V763_LACSA</name>
<dbReference type="PANTHER" id="PTHR33325">
    <property type="entry name" value="ZINC FINGER, CCHC-TYPE-RELATED"/>
    <property type="match status" value="1"/>
</dbReference>
<organism evidence="3 4">
    <name type="scientific">Lactuca sativa</name>
    <name type="common">Garden lettuce</name>
    <dbReference type="NCBI Taxonomy" id="4236"/>
    <lineage>
        <taxon>Eukaryota</taxon>
        <taxon>Viridiplantae</taxon>
        <taxon>Streptophyta</taxon>
        <taxon>Embryophyta</taxon>
        <taxon>Tracheophyta</taxon>
        <taxon>Spermatophyta</taxon>
        <taxon>Magnoliopsida</taxon>
        <taxon>eudicotyledons</taxon>
        <taxon>Gunneridae</taxon>
        <taxon>Pentapetalae</taxon>
        <taxon>asterids</taxon>
        <taxon>campanulids</taxon>
        <taxon>Asterales</taxon>
        <taxon>Asteraceae</taxon>
        <taxon>Cichorioideae</taxon>
        <taxon>Cichorieae</taxon>
        <taxon>Lactucinae</taxon>
        <taxon>Lactuca</taxon>
    </lineage>
</organism>
<dbReference type="GO" id="GO:0003676">
    <property type="term" value="F:nucleic acid binding"/>
    <property type="evidence" value="ECO:0007669"/>
    <property type="project" value="InterPro"/>
</dbReference>
<reference evidence="3 4" key="1">
    <citation type="journal article" date="2017" name="Nat. Commun.">
        <title>Genome assembly with in vitro proximity ligation data and whole-genome triplication in lettuce.</title>
        <authorList>
            <person name="Reyes-Chin-Wo S."/>
            <person name="Wang Z."/>
            <person name="Yang X."/>
            <person name="Kozik A."/>
            <person name="Arikit S."/>
            <person name="Song C."/>
            <person name="Xia L."/>
            <person name="Froenicke L."/>
            <person name="Lavelle D.O."/>
            <person name="Truco M.J."/>
            <person name="Xia R."/>
            <person name="Zhu S."/>
            <person name="Xu C."/>
            <person name="Xu H."/>
            <person name="Xu X."/>
            <person name="Cox K."/>
            <person name="Korf I."/>
            <person name="Meyers B.C."/>
            <person name="Michelmore R.W."/>
        </authorList>
    </citation>
    <scope>NUCLEOTIDE SEQUENCE [LARGE SCALE GENOMIC DNA]</scope>
    <source>
        <strain evidence="4">cv. Salinas</strain>
        <tissue evidence="3">Seedlings</tissue>
    </source>
</reference>
<dbReference type="AlphaFoldDB" id="A0A9R1V763"/>
<dbReference type="EMBL" id="NBSK02000006">
    <property type="protein sequence ID" value="KAJ0200159.1"/>
    <property type="molecule type" value="Genomic_DNA"/>
</dbReference>
<gene>
    <name evidence="3" type="ORF">LSAT_V11C600333570</name>
</gene>
<proteinExistence type="predicted"/>
<sequence>MSACRLVALPEENAMNMYGHRNNNHGRGHGCGRGRDKVKVVRHDAATSQKSHGSCYKCGSTVHFSRTCCTPAHLFQIYQESIKGKGKKQTSLTILNALV</sequence>